<dbReference type="Proteomes" id="UP001396334">
    <property type="component" value="Unassembled WGS sequence"/>
</dbReference>
<dbReference type="EMBL" id="JBBPBN010000022">
    <property type="protein sequence ID" value="KAK9011945.1"/>
    <property type="molecule type" value="Genomic_DNA"/>
</dbReference>
<sequence length="357" mass="40780">MYDQMFVQQMLQSEGFKVKVSIWPGYYMIIQFEEEEQLDIFWDLKDSLLKPWLCEIESVENFMQNSVCSSPGEPCASGMQEMAPKFSENEANFWQAQDTHNRRGAGESSVPCDILDNDNVWQKEGLSNIPLLSNMIPRRAGPSEEVGELAGSIHYRKSNPERHTEERCLLEVPIHSASYSYHSQGHNASIEPIYDSSTGLFTIKPKMVKCLNNENQLKFRSKFDKIQNWAAINSMLRKNSKKIRGRKKTLEQSWDARGKFLKEIKDPAEIKLNKGRSKMSADGDSLVEARASFEAKWPSTLICSEEVIRCPRSLKWLCIDRPSDSKVIWTKPQAQNLKFNTDGAVHGDLDAMVLETS</sequence>
<organism evidence="1 2">
    <name type="scientific">Hibiscus sabdariffa</name>
    <name type="common">roselle</name>
    <dbReference type="NCBI Taxonomy" id="183260"/>
    <lineage>
        <taxon>Eukaryota</taxon>
        <taxon>Viridiplantae</taxon>
        <taxon>Streptophyta</taxon>
        <taxon>Embryophyta</taxon>
        <taxon>Tracheophyta</taxon>
        <taxon>Spermatophyta</taxon>
        <taxon>Magnoliopsida</taxon>
        <taxon>eudicotyledons</taxon>
        <taxon>Gunneridae</taxon>
        <taxon>Pentapetalae</taxon>
        <taxon>rosids</taxon>
        <taxon>malvids</taxon>
        <taxon>Malvales</taxon>
        <taxon>Malvaceae</taxon>
        <taxon>Malvoideae</taxon>
        <taxon>Hibiscus</taxon>
    </lineage>
</organism>
<accession>A0ABR2RGF7</accession>
<proteinExistence type="predicted"/>
<comment type="caution">
    <text evidence="1">The sequence shown here is derived from an EMBL/GenBank/DDBJ whole genome shotgun (WGS) entry which is preliminary data.</text>
</comment>
<evidence type="ECO:0000313" key="1">
    <source>
        <dbReference type="EMBL" id="KAK9011945.1"/>
    </source>
</evidence>
<evidence type="ECO:0000313" key="2">
    <source>
        <dbReference type="Proteomes" id="UP001396334"/>
    </source>
</evidence>
<gene>
    <name evidence="1" type="ORF">V6N11_040016</name>
</gene>
<keyword evidence="2" id="KW-1185">Reference proteome</keyword>
<protein>
    <submittedName>
        <fullName evidence="1">Uncharacterized protein</fullName>
    </submittedName>
</protein>
<name>A0ABR2RGF7_9ROSI</name>
<reference evidence="1 2" key="1">
    <citation type="journal article" date="2024" name="G3 (Bethesda)">
        <title>Genome assembly of Hibiscus sabdariffa L. provides insights into metabolisms of medicinal natural products.</title>
        <authorList>
            <person name="Kim T."/>
        </authorList>
    </citation>
    <scope>NUCLEOTIDE SEQUENCE [LARGE SCALE GENOMIC DNA]</scope>
    <source>
        <strain evidence="1">TK-2024</strain>
        <tissue evidence="1">Old leaves</tissue>
    </source>
</reference>